<evidence type="ECO:0000313" key="1">
    <source>
        <dbReference type="EMBL" id="KAI4321379.1"/>
    </source>
</evidence>
<gene>
    <name evidence="1" type="ORF">MLD38_034766</name>
</gene>
<dbReference type="EMBL" id="CM042889">
    <property type="protein sequence ID" value="KAI4321379.1"/>
    <property type="molecule type" value="Genomic_DNA"/>
</dbReference>
<accession>A0ACB9MD68</accession>
<name>A0ACB9MD68_9MYRT</name>
<dbReference type="Proteomes" id="UP001057402">
    <property type="component" value="Chromosome 10"/>
</dbReference>
<reference evidence="2" key="1">
    <citation type="journal article" date="2023" name="Front. Plant Sci.">
        <title>Chromosomal-level genome assembly of Melastoma candidum provides insights into trichome evolution.</title>
        <authorList>
            <person name="Zhong Y."/>
            <person name="Wu W."/>
            <person name="Sun C."/>
            <person name="Zou P."/>
            <person name="Liu Y."/>
            <person name="Dai S."/>
            <person name="Zhou R."/>
        </authorList>
    </citation>
    <scope>NUCLEOTIDE SEQUENCE [LARGE SCALE GENOMIC DNA]</scope>
</reference>
<keyword evidence="2" id="KW-1185">Reference proteome</keyword>
<comment type="caution">
    <text evidence="1">The sequence shown here is derived from an EMBL/GenBank/DDBJ whole genome shotgun (WGS) entry which is preliminary data.</text>
</comment>
<protein>
    <submittedName>
        <fullName evidence="1">Uncharacterized protein</fullName>
    </submittedName>
</protein>
<organism evidence="1 2">
    <name type="scientific">Melastoma candidum</name>
    <dbReference type="NCBI Taxonomy" id="119954"/>
    <lineage>
        <taxon>Eukaryota</taxon>
        <taxon>Viridiplantae</taxon>
        <taxon>Streptophyta</taxon>
        <taxon>Embryophyta</taxon>
        <taxon>Tracheophyta</taxon>
        <taxon>Spermatophyta</taxon>
        <taxon>Magnoliopsida</taxon>
        <taxon>eudicotyledons</taxon>
        <taxon>Gunneridae</taxon>
        <taxon>Pentapetalae</taxon>
        <taxon>rosids</taxon>
        <taxon>malvids</taxon>
        <taxon>Myrtales</taxon>
        <taxon>Melastomataceae</taxon>
        <taxon>Melastomatoideae</taxon>
        <taxon>Melastomateae</taxon>
        <taxon>Melastoma</taxon>
    </lineage>
</organism>
<sequence length="905" mass="99452">MEVGGSSSSCKCMNAACSGESTPGEWKRGWPLRSGQFATLCSKCGSAFEQSNFCDIFHSQDSGWRECTSCGKRLHCGCIASRLLLELLDGGGVNCASCAKTSGLIPMHCEEKANEFGRLRSQSGEMQSSSTDNLLDGDEVDKIKARKLGTKVDDLELSYFRQSGYTGTNGLVRKSNEDEGLIFVKENGSSSEPPNGSAIAVGLDACKEYIGARTINDGPLQTDLNIFIGAHSGISSRFAGALTDERDFSKIVSSQPQGQISRHLLPKPPRSFGAAFEPTAINASQVRVARPPAEGRGRSQLLPRYWPRITDQELLQISGDSNSTIVPLFEKVLSASDAGRIGRLVLPKACAEAYFPQISQPEGLPLRIQDVNGKEWMFQFRFWPNNNSRMYVLEGVTPCIQSMQLQAGDTVTFSRMDPEGKLVMGFRKASSSIATQESQLASLSNGNHTSGALFSSGVENLSTLSGYSSIRQSLKGSTDPRLNALYKHFNSTRSDLWWQSVEKNEGTPRDATLIPPMMGSEKKRARNIGSKSKRLLIDSQDAMELKMTWEEIQDLLRSPPSIQPTCITIEDYELEEYDAPPVFGKRSFFIVRSPGGQEQWVQCDSCAKWRKLPVDVVLPPVWTCADNIWDQSRCSCSAPDGLSPQELETFIRLDAEHKRRKLDAALRLGQENEPGPDVLANAVMVGDSAGDPGTISIAATTKHPRHRAGCSCIVCIQPPSGKGKHKPTCDCNVCMTVKRRFKTMMMRKKKRQSEREAELAQRNAAWGLKDEIEVDSSPGNTNTMLDSQILVTHMAGTGRQKIDLNFQPDRGRNLKLGLDRTSMMNLLREASQPLETYMKQNGLVSLVADKNEVSEGQVPEDCYSEVDAKEKEEVGKDDDGKDDNNENDAGEEDSSSPEESKSTPH</sequence>
<evidence type="ECO:0000313" key="2">
    <source>
        <dbReference type="Proteomes" id="UP001057402"/>
    </source>
</evidence>
<proteinExistence type="predicted"/>